<evidence type="ECO:0000313" key="1">
    <source>
        <dbReference type="EnsemblProtists" id="HpaP806758"/>
    </source>
</evidence>
<proteinExistence type="predicted"/>
<dbReference type="InParanoid" id="M4BK26"/>
<dbReference type="EnsemblProtists" id="HpaT806758">
    <property type="protein sequence ID" value="HpaP806758"/>
    <property type="gene ID" value="HpaG806758"/>
</dbReference>
<keyword evidence="2" id="KW-1185">Reference proteome</keyword>
<reference evidence="1" key="2">
    <citation type="submission" date="2015-06" db="UniProtKB">
        <authorList>
            <consortium name="EnsemblProtists"/>
        </authorList>
    </citation>
    <scope>IDENTIFICATION</scope>
    <source>
        <strain evidence="1">Emoy2</strain>
    </source>
</reference>
<organism evidence="1 2">
    <name type="scientific">Hyaloperonospora arabidopsidis (strain Emoy2)</name>
    <name type="common">Downy mildew agent</name>
    <name type="synonym">Peronospora arabidopsidis</name>
    <dbReference type="NCBI Taxonomy" id="559515"/>
    <lineage>
        <taxon>Eukaryota</taxon>
        <taxon>Sar</taxon>
        <taxon>Stramenopiles</taxon>
        <taxon>Oomycota</taxon>
        <taxon>Peronosporomycetes</taxon>
        <taxon>Peronosporales</taxon>
        <taxon>Peronosporaceae</taxon>
        <taxon>Hyaloperonospora</taxon>
    </lineage>
</organism>
<dbReference type="Proteomes" id="UP000011713">
    <property type="component" value="Unassembled WGS sequence"/>
</dbReference>
<dbReference type="HOGENOM" id="CLU_2643291_0_0_1"/>
<dbReference type="AlphaFoldDB" id="M4BK26"/>
<dbReference type="EMBL" id="JH598343">
    <property type="status" value="NOT_ANNOTATED_CDS"/>
    <property type="molecule type" value="Genomic_DNA"/>
</dbReference>
<sequence>MFVRSVARRTYSVSAKQFGESMALLFIGQLSCRCSIVQVVLVIAIVGQMPKGADHHDSSGATLTAYSRHGAADLSGN</sequence>
<protein>
    <submittedName>
        <fullName evidence="1">Uncharacterized protein</fullName>
    </submittedName>
</protein>
<evidence type="ECO:0000313" key="2">
    <source>
        <dbReference type="Proteomes" id="UP000011713"/>
    </source>
</evidence>
<dbReference type="VEuPathDB" id="FungiDB:HpaG806758"/>
<reference evidence="2" key="1">
    <citation type="journal article" date="2010" name="Science">
        <title>Signatures of adaptation to obligate biotrophy in the Hyaloperonospora arabidopsidis genome.</title>
        <authorList>
            <person name="Baxter L."/>
            <person name="Tripathy S."/>
            <person name="Ishaque N."/>
            <person name="Boot N."/>
            <person name="Cabral A."/>
            <person name="Kemen E."/>
            <person name="Thines M."/>
            <person name="Ah-Fong A."/>
            <person name="Anderson R."/>
            <person name="Badejoko W."/>
            <person name="Bittner-Eddy P."/>
            <person name="Boore J.L."/>
            <person name="Chibucos M.C."/>
            <person name="Coates M."/>
            <person name="Dehal P."/>
            <person name="Delehaunty K."/>
            <person name="Dong S."/>
            <person name="Downton P."/>
            <person name="Dumas B."/>
            <person name="Fabro G."/>
            <person name="Fronick C."/>
            <person name="Fuerstenberg S.I."/>
            <person name="Fulton L."/>
            <person name="Gaulin E."/>
            <person name="Govers F."/>
            <person name="Hughes L."/>
            <person name="Humphray S."/>
            <person name="Jiang R.H."/>
            <person name="Judelson H."/>
            <person name="Kamoun S."/>
            <person name="Kyung K."/>
            <person name="Meijer H."/>
            <person name="Minx P."/>
            <person name="Morris P."/>
            <person name="Nelson J."/>
            <person name="Phuntumart V."/>
            <person name="Qutob D."/>
            <person name="Rehmany A."/>
            <person name="Rougon-Cardoso A."/>
            <person name="Ryden P."/>
            <person name="Torto-Alalibo T."/>
            <person name="Studholme D."/>
            <person name="Wang Y."/>
            <person name="Win J."/>
            <person name="Wood J."/>
            <person name="Clifton S.W."/>
            <person name="Rogers J."/>
            <person name="Van den Ackerveken G."/>
            <person name="Jones J.D."/>
            <person name="McDowell J.M."/>
            <person name="Beynon J."/>
            <person name="Tyler B.M."/>
        </authorList>
    </citation>
    <scope>NUCLEOTIDE SEQUENCE [LARGE SCALE GENOMIC DNA]</scope>
    <source>
        <strain evidence="2">Emoy2</strain>
    </source>
</reference>
<accession>M4BK26</accession>
<name>M4BK26_HYAAE</name>